<protein>
    <submittedName>
        <fullName evidence="14">Cytochrome ubiquinol oxidase subunit I</fullName>
    </submittedName>
</protein>
<evidence type="ECO:0000256" key="3">
    <source>
        <dbReference type="ARBA" id="ARBA00022448"/>
    </source>
</evidence>
<feature type="region of interest" description="Disordered" evidence="13">
    <location>
        <begin position="438"/>
        <end position="467"/>
    </location>
</feature>
<evidence type="ECO:0000256" key="2">
    <source>
        <dbReference type="ARBA" id="ARBA00009819"/>
    </source>
</evidence>
<evidence type="ECO:0000256" key="10">
    <source>
        <dbReference type="ARBA" id="ARBA00023004"/>
    </source>
</evidence>
<evidence type="ECO:0000256" key="11">
    <source>
        <dbReference type="ARBA" id="ARBA00023136"/>
    </source>
</evidence>
<dbReference type="PIRSF" id="PIRSF006446">
    <property type="entry name" value="Cyt_quinol_oxidase_1"/>
    <property type="match status" value="1"/>
</dbReference>
<feature type="transmembrane region" description="Helical" evidence="12">
    <location>
        <begin position="12"/>
        <end position="34"/>
    </location>
</feature>
<feature type="transmembrane region" description="Helical" evidence="12">
    <location>
        <begin position="187"/>
        <end position="208"/>
    </location>
</feature>
<feature type="transmembrane region" description="Helical" evidence="12">
    <location>
        <begin position="317"/>
        <end position="343"/>
    </location>
</feature>
<dbReference type="EMBL" id="JBHRTR010000037">
    <property type="protein sequence ID" value="MFC3230237.1"/>
    <property type="molecule type" value="Genomic_DNA"/>
</dbReference>
<keyword evidence="11 12" id="KW-0472">Membrane</keyword>
<accession>A0ABV7L7I7</accession>
<keyword evidence="7 12" id="KW-0479">Metal-binding</keyword>
<dbReference type="PANTHER" id="PTHR30365:SF14">
    <property type="entry name" value="CYTOCHROME BD MENAQUINOL OXIDASE SUBUNIT I-RELATED"/>
    <property type="match status" value="1"/>
</dbReference>
<evidence type="ECO:0000256" key="9">
    <source>
        <dbReference type="ARBA" id="ARBA00022989"/>
    </source>
</evidence>
<evidence type="ECO:0000256" key="1">
    <source>
        <dbReference type="ARBA" id="ARBA00004651"/>
    </source>
</evidence>
<evidence type="ECO:0000313" key="15">
    <source>
        <dbReference type="Proteomes" id="UP001595528"/>
    </source>
</evidence>
<evidence type="ECO:0000256" key="13">
    <source>
        <dbReference type="SAM" id="MobiDB-lite"/>
    </source>
</evidence>
<feature type="transmembrane region" description="Helical" evidence="12">
    <location>
        <begin position="96"/>
        <end position="118"/>
    </location>
</feature>
<keyword evidence="3 12" id="KW-0813">Transport</keyword>
<keyword evidence="10 12" id="KW-0408">Iron</keyword>
<dbReference type="Proteomes" id="UP001595528">
    <property type="component" value="Unassembled WGS sequence"/>
</dbReference>
<sequence length="467" mass="51895">METELVLLSRLQFAFTVTFHIIFPSLTIGLAAWLATLEGLHLFTGNADYRRVFNFWIKLFAVSFGMGVVFGIVMAFQFGTNWSVLSGKTGNIQGPLLAYEVVTAFLLEATFLGVVLFGRDRLPPWAYFLCCCMVAIGTTLSAFWIMVNNTWMQTPVGFELDANGYFLPTSWYDIIFSYAVWMRFPHMLFGAYLTTCFVAAATGAWFLLQNRSPRQAKIMVTMALGLAAVLVPVQMVFGHLNGTEINETQPAKLAAIEARWETQQPASLTIIGIPLPSQERNILAIDIPVLGSCIDAGDCSAEEPGLKSFPPEDRPPVVIPFFTFRIMVGMGVIMLAVAWYGMLLQARGRLYTSRWFLWVVVACFPVGWIAVIAGWYTAEVGRQPWVVYNHLRTEDAHSPLTLFDLIVSLAGFVILYLAIVSAGAWYMLRMVRYGPQPDDEPIDDSGQLGSSKRPLAVPRETSLGIGE</sequence>
<feature type="transmembrane region" description="Helical" evidence="12">
    <location>
        <begin position="55"/>
        <end position="76"/>
    </location>
</feature>
<feature type="transmembrane region" description="Helical" evidence="12">
    <location>
        <begin position="220"/>
        <end position="240"/>
    </location>
</feature>
<proteinExistence type="inferred from homology"/>
<gene>
    <name evidence="14" type="ORF">ACFOGJ_23505</name>
</gene>
<feature type="transmembrane region" description="Helical" evidence="12">
    <location>
        <begin position="125"/>
        <end position="147"/>
    </location>
</feature>
<keyword evidence="6 12" id="KW-0812">Transmembrane</keyword>
<evidence type="ECO:0000256" key="5">
    <source>
        <dbReference type="ARBA" id="ARBA00022617"/>
    </source>
</evidence>
<comment type="similarity">
    <text evidence="2 12">Belongs to the cytochrome ubiquinol oxidase subunit 1 family.</text>
</comment>
<feature type="transmembrane region" description="Helical" evidence="12">
    <location>
        <begin position="355"/>
        <end position="376"/>
    </location>
</feature>
<dbReference type="Pfam" id="PF01654">
    <property type="entry name" value="Cyt_bd_oxida_I"/>
    <property type="match status" value="1"/>
</dbReference>
<dbReference type="InterPro" id="IPR002585">
    <property type="entry name" value="Cyt-d_ubiquinol_oxidase_su_1"/>
</dbReference>
<keyword evidence="15" id="KW-1185">Reference proteome</keyword>
<organism evidence="14 15">
    <name type="scientific">Marinibaculum pumilum</name>
    <dbReference type="NCBI Taxonomy" id="1766165"/>
    <lineage>
        <taxon>Bacteria</taxon>
        <taxon>Pseudomonadati</taxon>
        <taxon>Pseudomonadota</taxon>
        <taxon>Alphaproteobacteria</taxon>
        <taxon>Rhodospirillales</taxon>
        <taxon>Rhodospirillaceae</taxon>
        <taxon>Marinibaculum</taxon>
    </lineage>
</organism>
<dbReference type="RefSeq" id="WP_379905220.1">
    <property type="nucleotide sequence ID" value="NZ_JBHRTR010000037.1"/>
</dbReference>
<keyword evidence="5 12" id="KW-0349">Heme</keyword>
<evidence type="ECO:0000256" key="6">
    <source>
        <dbReference type="ARBA" id="ARBA00022692"/>
    </source>
</evidence>
<evidence type="ECO:0000313" key="14">
    <source>
        <dbReference type="EMBL" id="MFC3230237.1"/>
    </source>
</evidence>
<name>A0ABV7L7I7_9PROT</name>
<reference evidence="15" key="1">
    <citation type="journal article" date="2019" name="Int. J. Syst. Evol. Microbiol.">
        <title>The Global Catalogue of Microorganisms (GCM) 10K type strain sequencing project: providing services to taxonomists for standard genome sequencing and annotation.</title>
        <authorList>
            <consortium name="The Broad Institute Genomics Platform"/>
            <consortium name="The Broad Institute Genome Sequencing Center for Infectious Disease"/>
            <person name="Wu L."/>
            <person name="Ma J."/>
        </authorList>
    </citation>
    <scope>NUCLEOTIDE SEQUENCE [LARGE SCALE GENOMIC DNA]</scope>
    <source>
        <strain evidence="15">KCTC 42964</strain>
    </source>
</reference>
<evidence type="ECO:0000256" key="4">
    <source>
        <dbReference type="ARBA" id="ARBA00022475"/>
    </source>
</evidence>
<keyword evidence="9 12" id="KW-1133">Transmembrane helix</keyword>
<evidence type="ECO:0000256" key="7">
    <source>
        <dbReference type="ARBA" id="ARBA00022723"/>
    </source>
</evidence>
<dbReference type="PANTHER" id="PTHR30365">
    <property type="entry name" value="CYTOCHROME D UBIQUINOL OXIDASE"/>
    <property type="match status" value="1"/>
</dbReference>
<feature type="transmembrane region" description="Helical" evidence="12">
    <location>
        <begin position="405"/>
        <end position="428"/>
    </location>
</feature>
<evidence type="ECO:0000256" key="12">
    <source>
        <dbReference type="PIRNR" id="PIRNR006446"/>
    </source>
</evidence>
<keyword evidence="4 12" id="KW-1003">Cell membrane</keyword>
<comment type="caution">
    <text evidence="14">The sequence shown here is derived from an EMBL/GenBank/DDBJ whole genome shotgun (WGS) entry which is preliminary data.</text>
</comment>
<comment type="subcellular location">
    <subcellularLocation>
        <location evidence="12">Cell inner membrane</location>
    </subcellularLocation>
    <subcellularLocation>
        <location evidence="1">Cell membrane</location>
        <topology evidence="1">Multi-pass membrane protein</topology>
    </subcellularLocation>
</comment>
<keyword evidence="8 12" id="KW-0249">Electron transport</keyword>
<evidence type="ECO:0000256" key="8">
    <source>
        <dbReference type="ARBA" id="ARBA00022982"/>
    </source>
</evidence>